<protein>
    <recommendedName>
        <fullName evidence="3">Outer membrane protein beta-barrel domain-containing protein</fullName>
    </recommendedName>
</protein>
<keyword evidence="2" id="KW-1185">Reference proteome</keyword>
<dbReference type="RefSeq" id="WP_090496614.1">
    <property type="nucleotide sequence ID" value="NZ_FNCH01000001.1"/>
</dbReference>
<evidence type="ECO:0008006" key="3">
    <source>
        <dbReference type="Google" id="ProtNLM"/>
    </source>
</evidence>
<proteinExistence type="predicted"/>
<accession>A0A1G7P8X1</accession>
<dbReference type="InterPro" id="IPR036709">
    <property type="entry name" value="Autotransporte_beta_dom_sf"/>
</dbReference>
<dbReference type="EMBL" id="FNCH01000001">
    <property type="protein sequence ID" value="SDF82039.1"/>
    <property type="molecule type" value="Genomic_DNA"/>
</dbReference>
<dbReference type="SUPFAM" id="SSF103515">
    <property type="entry name" value="Autotransporter"/>
    <property type="match status" value="1"/>
</dbReference>
<sequence>MKLKLFTPLLLLFILASTKIIAQKRPDKLYSMSGIGFAFPMGETSDYFKPKFSTSLGLNLGLGDGGLFLYPKVSLHAFTFNQITPDAGYTYTLQKGRATTYLLNVALGYRKIVNKWAFYGFAGAGGGFILTPQVAVNSSSLQVIQENKSNGLGIAEGGAGIEYNIGGANLFVEASYMYGFSKIQNRTFNTVPISVGIKPNLSKLLNKLK</sequence>
<evidence type="ECO:0000313" key="1">
    <source>
        <dbReference type="EMBL" id="SDF82039.1"/>
    </source>
</evidence>
<dbReference type="AlphaFoldDB" id="A0A1G7P8X1"/>
<gene>
    <name evidence="1" type="ORF">SAMN05421827_101656</name>
</gene>
<dbReference type="OrthoDB" id="790079at2"/>
<organism evidence="1 2">
    <name type="scientific">Pedobacter terrae</name>
    <dbReference type="NCBI Taxonomy" id="405671"/>
    <lineage>
        <taxon>Bacteria</taxon>
        <taxon>Pseudomonadati</taxon>
        <taxon>Bacteroidota</taxon>
        <taxon>Sphingobacteriia</taxon>
        <taxon>Sphingobacteriales</taxon>
        <taxon>Sphingobacteriaceae</taxon>
        <taxon>Pedobacter</taxon>
    </lineage>
</organism>
<dbReference type="Proteomes" id="UP000199643">
    <property type="component" value="Unassembled WGS sequence"/>
</dbReference>
<reference evidence="2" key="1">
    <citation type="submission" date="2016-10" db="EMBL/GenBank/DDBJ databases">
        <authorList>
            <person name="Varghese N."/>
            <person name="Submissions S."/>
        </authorList>
    </citation>
    <scope>NUCLEOTIDE SEQUENCE [LARGE SCALE GENOMIC DNA]</scope>
    <source>
        <strain evidence="2">DSM 17933</strain>
    </source>
</reference>
<dbReference type="STRING" id="405671.SAMN05421827_101656"/>
<name>A0A1G7P8X1_9SPHI</name>
<evidence type="ECO:0000313" key="2">
    <source>
        <dbReference type="Proteomes" id="UP000199643"/>
    </source>
</evidence>